<dbReference type="Gene3D" id="3.30.565.10">
    <property type="entry name" value="Histidine kinase-like ATPase, C-terminal domain"/>
    <property type="match status" value="1"/>
</dbReference>
<dbReference type="PANTHER" id="PTHR45526:SF1">
    <property type="entry name" value="TRANSCRIPTIONAL REGULATORY PROTEIN DCUR-RELATED"/>
    <property type="match status" value="1"/>
</dbReference>
<feature type="modified residue" description="4-aspartylphosphate" evidence="1">
    <location>
        <position position="204"/>
    </location>
</feature>
<name>A0AAU7UNX8_9MICO</name>
<dbReference type="KEGG" id="bkr:AAFP32_01990"/>
<dbReference type="GO" id="GO:0000156">
    <property type="term" value="F:phosphorelay response regulator activity"/>
    <property type="evidence" value="ECO:0007669"/>
    <property type="project" value="TreeGrafter"/>
</dbReference>
<dbReference type="SUPFAM" id="SSF46785">
    <property type="entry name" value="Winged helix' DNA-binding domain"/>
    <property type="match status" value="1"/>
</dbReference>
<keyword evidence="1" id="KW-0597">Phosphoprotein</keyword>
<dbReference type="InterPro" id="IPR036890">
    <property type="entry name" value="HATPase_C_sf"/>
</dbReference>
<sequence>MPTVTAATLPARHRDRTRVHAPEPRQLGKASQVHERGIELTVTVAVELPPNSLDARDLVAADGELIITVAGSGPGIDTDEIDAIFHLGASAKAAPAGSGGRGFWRVLARQAVTSLGGDLDVESDGGAIFTVTLPLTELAAMVSERELRVLIVEDDPMTAEAHADFVRRVPGFLVAGTCLSGHDALEKFESLGAAEDPMDIVLLDMYLTDSHGIDVAKRMNAKGYGAGIIAITAVRHLQVIRSAISGGVTQYLIKPFTFAIFREKLENQRDCRLNQGRGGALATQATVDNALSALRSVSSGRLPKGLIEETLTAISGVVRDAGSTVSATEVATALALSRVTVRRHLEHLVKIKQAVKQPRHGTPGRPEYEYRWV</sequence>
<organism evidence="4">
    <name type="scientific">Brevibacterium koreense</name>
    <dbReference type="NCBI Taxonomy" id="3140787"/>
    <lineage>
        <taxon>Bacteria</taxon>
        <taxon>Bacillati</taxon>
        <taxon>Actinomycetota</taxon>
        <taxon>Actinomycetes</taxon>
        <taxon>Micrococcales</taxon>
        <taxon>Brevibacteriaceae</taxon>
        <taxon>Brevibacterium</taxon>
    </lineage>
</organism>
<dbReference type="SUPFAM" id="SSF55874">
    <property type="entry name" value="ATPase domain of HSP90 chaperone/DNA topoisomerase II/histidine kinase"/>
    <property type="match status" value="1"/>
</dbReference>
<reference evidence="4" key="1">
    <citation type="submission" date="2024-06" db="EMBL/GenBank/DDBJ databases">
        <title>Brevibacterium koreense sp. nov., isolated from jogae-jeotgal, a Korean fermented seafood.</title>
        <authorList>
            <person name="Whon T.W."/>
            <person name="Nam S."/>
            <person name="Kim Y."/>
        </authorList>
    </citation>
    <scope>NUCLEOTIDE SEQUENCE</scope>
    <source>
        <strain evidence="4">CBA3109</strain>
    </source>
</reference>
<dbReference type="SUPFAM" id="SSF52172">
    <property type="entry name" value="CheY-like"/>
    <property type="match status" value="1"/>
</dbReference>
<gene>
    <name evidence="4" type="ORF">AAFP32_01990</name>
</gene>
<dbReference type="InterPro" id="IPR036390">
    <property type="entry name" value="WH_DNA-bd_sf"/>
</dbReference>
<protein>
    <submittedName>
        <fullName evidence="4">Response regulator</fullName>
    </submittedName>
</protein>
<dbReference type="InterPro" id="IPR051271">
    <property type="entry name" value="2C-system_Tx_regulators"/>
</dbReference>
<proteinExistence type="predicted"/>
<evidence type="ECO:0000313" key="4">
    <source>
        <dbReference type="EMBL" id="XBV89526.1"/>
    </source>
</evidence>
<feature type="domain" description="Response regulatory" evidence="3">
    <location>
        <begin position="148"/>
        <end position="269"/>
    </location>
</feature>
<dbReference type="InterPro" id="IPR001789">
    <property type="entry name" value="Sig_transdc_resp-reg_receiver"/>
</dbReference>
<evidence type="ECO:0000259" key="3">
    <source>
        <dbReference type="PROSITE" id="PS50110"/>
    </source>
</evidence>
<dbReference type="PANTHER" id="PTHR45526">
    <property type="entry name" value="TRANSCRIPTIONAL REGULATORY PROTEIN DPIA"/>
    <property type="match status" value="1"/>
</dbReference>
<dbReference type="Gene3D" id="3.40.50.2300">
    <property type="match status" value="1"/>
</dbReference>
<feature type="region of interest" description="Disordered" evidence="2">
    <location>
        <begin position="1"/>
        <end position="32"/>
    </location>
</feature>
<dbReference type="InterPro" id="IPR011006">
    <property type="entry name" value="CheY-like_superfamily"/>
</dbReference>
<evidence type="ECO:0000256" key="1">
    <source>
        <dbReference type="PROSITE-ProRule" id="PRU00169"/>
    </source>
</evidence>
<evidence type="ECO:0000256" key="2">
    <source>
        <dbReference type="SAM" id="MobiDB-lite"/>
    </source>
</evidence>
<dbReference type="InterPro" id="IPR003594">
    <property type="entry name" value="HATPase_dom"/>
</dbReference>
<dbReference type="PROSITE" id="PS50110">
    <property type="entry name" value="RESPONSE_REGULATORY"/>
    <property type="match status" value="1"/>
</dbReference>
<dbReference type="Pfam" id="PF00072">
    <property type="entry name" value="Response_reg"/>
    <property type="match status" value="1"/>
</dbReference>
<dbReference type="RefSeq" id="WP_350270409.1">
    <property type="nucleotide sequence ID" value="NZ_CP158281.1"/>
</dbReference>
<dbReference type="EMBL" id="CP158281">
    <property type="protein sequence ID" value="XBV89526.1"/>
    <property type="molecule type" value="Genomic_DNA"/>
</dbReference>
<accession>A0AAU7UNX8</accession>
<dbReference type="SMART" id="SM00448">
    <property type="entry name" value="REC"/>
    <property type="match status" value="1"/>
</dbReference>
<dbReference type="AlphaFoldDB" id="A0AAU7UNX8"/>
<dbReference type="Pfam" id="PF02518">
    <property type="entry name" value="HATPase_c"/>
    <property type="match status" value="1"/>
</dbReference>